<keyword evidence="1" id="KW-0472">Membrane</keyword>
<keyword evidence="1" id="KW-1133">Transmembrane helix</keyword>
<dbReference type="AlphaFoldDB" id="A0A9C6TEK3"/>
<gene>
    <name evidence="3" type="primary">LOC127566393</name>
</gene>
<protein>
    <submittedName>
        <fullName evidence="3">Uncharacterized protein LOC127566393</fullName>
    </submittedName>
</protein>
<reference evidence="3" key="1">
    <citation type="submission" date="2025-08" db="UniProtKB">
        <authorList>
            <consortium name="RefSeq"/>
        </authorList>
    </citation>
    <scope>IDENTIFICATION</scope>
    <source>
        <strain evidence="3">15112-1751.03</strain>
        <tissue evidence="3">Whole Adult</tissue>
    </source>
</reference>
<feature type="transmembrane region" description="Helical" evidence="1">
    <location>
        <begin position="66"/>
        <end position="93"/>
    </location>
</feature>
<dbReference type="Proteomes" id="UP000515160">
    <property type="component" value="Chromosome X"/>
</dbReference>
<dbReference type="RefSeq" id="XP_051864473.1">
    <property type="nucleotide sequence ID" value="XM_052008513.1"/>
</dbReference>
<dbReference type="OrthoDB" id="10557795at2759"/>
<evidence type="ECO:0000256" key="1">
    <source>
        <dbReference type="SAM" id="Phobius"/>
    </source>
</evidence>
<evidence type="ECO:0000313" key="3">
    <source>
        <dbReference type="RefSeq" id="XP_051864473.1"/>
    </source>
</evidence>
<feature type="transmembrane region" description="Helical" evidence="1">
    <location>
        <begin position="113"/>
        <end position="137"/>
    </location>
</feature>
<keyword evidence="1" id="KW-0812">Transmembrane</keyword>
<name>A0A9C6TEK3_DROAB</name>
<feature type="transmembrane region" description="Helical" evidence="1">
    <location>
        <begin position="12"/>
        <end position="32"/>
    </location>
</feature>
<dbReference type="GeneID" id="127566393"/>
<sequence length="158" mass="18538">MAKWLSESTGMWLINLASVLLFIFDCNLIAQVYLPRDLVSTILVFDSLILMNMIRQKFIQASSNWFAFSICIVLVYLCNQFMLLCIWNPISYFAEYFKEHLLSNMQPMTPFKYGFYSYHLSYIARSIISLLITIIIFKPQLFNNNNNNKAQADVHHLQ</sequence>
<keyword evidence="2" id="KW-1185">Reference proteome</keyword>
<accession>A0A9C6TEK3</accession>
<proteinExistence type="predicted"/>
<evidence type="ECO:0000313" key="2">
    <source>
        <dbReference type="Proteomes" id="UP000515160"/>
    </source>
</evidence>
<organism evidence="2 3">
    <name type="scientific">Drosophila albomicans</name>
    <name type="common">Fruit fly</name>
    <dbReference type="NCBI Taxonomy" id="7291"/>
    <lineage>
        <taxon>Eukaryota</taxon>
        <taxon>Metazoa</taxon>
        <taxon>Ecdysozoa</taxon>
        <taxon>Arthropoda</taxon>
        <taxon>Hexapoda</taxon>
        <taxon>Insecta</taxon>
        <taxon>Pterygota</taxon>
        <taxon>Neoptera</taxon>
        <taxon>Endopterygota</taxon>
        <taxon>Diptera</taxon>
        <taxon>Brachycera</taxon>
        <taxon>Muscomorpha</taxon>
        <taxon>Ephydroidea</taxon>
        <taxon>Drosophilidae</taxon>
        <taxon>Drosophila</taxon>
    </lineage>
</organism>